<sequence>MNEIVSPNKSEQSPEAAKVELTEWIVPPSPAEERKQIAQLFESFLVSKMQSGMIEVEPAKKIAERFVQIFQDATSNERLEKALEELHKQNDQLLEGFYLRVSELRLKPVRNKLYDFMIELVHLGKIKEARDLYTLYGSGKINDISDLLEVEKQMVGSKEISASAQKIADYLKSQNKVTEAEQLQAAIEAGAIKTLEDLKPWETMIINAPSLSPSSSSPPSSSPSSVPAQLIVPSTPASSQSSSSPSEMNFGQRVWEGLHRLDKQLRDMLGMK</sequence>
<dbReference type="EMBL" id="MEWR01000023">
    <property type="protein sequence ID" value="OGC81568.1"/>
    <property type="molecule type" value="Genomic_DNA"/>
</dbReference>
<proteinExistence type="predicted"/>
<feature type="region of interest" description="Disordered" evidence="1">
    <location>
        <begin position="209"/>
        <end position="249"/>
    </location>
</feature>
<organism evidence="2 3">
    <name type="scientific">Candidatus Abawacabacteria bacterium RBG_16_42_10</name>
    <dbReference type="NCBI Taxonomy" id="1817814"/>
    <lineage>
        <taxon>Bacteria</taxon>
        <taxon>Candidatus Abawacaibacteriota</taxon>
    </lineage>
</organism>
<reference evidence="2 3" key="1">
    <citation type="journal article" date="2016" name="Nat. Commun.">
        <title>Thousands of microbial genomes shed light on interconnected biogeochemical processes in an aquifer system.</title>
        <authorList>
            <person name="Anantharaman K."/>
            <person name="Brown C.T."/>
            <person name="Hug L.A."/>
            <person name="Sharon I."/>
            <person name="Castelle C.J."/>
            <person name="Probst A.J."/>
            <person name="Thomas B.C."/>
            <person name="Singh A."/>
            <person name="Wilkins M.J."/>
            <person name="Karaoz U."/>
            <person name="Brodie E.L."/>
            <person name="Williams K.H."/>
            <person name="Hubbard S.S."/>
            <person name="Banfield J.F."/>
        </authorList>
    </citation>
    <scope>NUCLEOTIDE SEQUENCE [LARGE SCALE GENOMIC DNA]</scope>
</reference>
<dbReference type="STRING" id="1817814.A2V81_04795"/>
<evidence type="ECO:0000313" key="3">
    <source>
        <dbReference type="Proteomes" id="UP000177614"/>
    </source>
</evidence>
<gene>
    <name evidence="2" type="ORF">A2V81_04795</name>
</gene>
<accession>A0A1F4XIY5</accession>
<comment type="caution">
    <text evidence="2">The sequence shown here is derived from an EMBL/GenBank/DDBJ whole genome shotgun (WGS) entry which is preliminary data.</text>
</comment>
<feature type="compositionally biased region" description="Low complexity" evidence="1">
    <location>
        <begin position="209"/>
        <end position="225"/>
    </location>
</feature>
<feature type="compositionally biased region" description="Low complexity" evidence="1">
    <location>
        <begin position="233"/>
        <end position="246"/>
    </location>
</feature>
<dbReference type="Proteomes" id="UP000177614">
    <property type="component" value="Unassembled WGS sequence"/>
</dbReference>
<dbReference type="AlphaFoldDB" id="A0A1F4XIY5"/>
<evidence type="ECO:0000313" key="2">
    <source>
        <dbReference type="EMBL" id="OGC81568.1"/>
    </source>
</evidence>
<evidence type="ECO:0000256" key="1">
    <source>
        <dbReference type="SAM" id="MobiDB-lite"/>
    </source>
</evidence>
<name>A0A1F4XIY5_9BACT</name>
<protein>
    <submittedName>
        <fullName evidence="2">Uncharacterized protein</fullName>
    </submittedName>
</protein>